<evidence type="ECO:0000313" key="1">
    <source>
        <dbReference type="EMBL" id="MBN3544906.1"/>
    </source>
</evidence>
<dbReference type="Gene3D" id="3.50.50.60">
    <property type="entry name" value="FAD/NAD(P)-binding domain"/>
    <property type="match status" value="1"/>
</dbReference>
<dbReference type="Proteomes" id="UP001319060">
    <property type="component" value="Unassembled WGS sequence"/>
</dbReference>
<gene>
    <name evidence="1" type="ORF">JYA64_06355</name>
</gene>
<proteinExistence type="predicted"/>
<reference evidence="1 2" key="1">
    <citation type="submission" date="2021-01" db="EMBL/GenBank/DDBJ databases">
        <title>Genome Sequencing of Type Strains.</title>
        <authorList>
            <person name="Lemaire J.F."/>
            <person name="Inderbitzin P."/>
            <person name="Collins S.B."/>
            <person name="Wespe N."/>
            <person name="Knight-Connoni V."/>
        </authorList>
    </citation>
    <scope>NUCLEOTIDE SEQUENCE [LARGE SCALE GENOMIC DNA]</scope>
    <source>
        <strain evidence="1 2">DSM 14730</strain>
    </source>
</reference>
<dbReference type="SUPFAM" id="SSF51905">
    <property type="entry name" value="FAD/NAD(P)-binding domain"/>
    <property type="match status" value="1"/>
</dbReference>
<organism evidence="1 2">
    <name type="scientific">Fictibacillus barbaricus</name>
    <dbReference type="NCBI Taxonomy" id="182136"/>
    <lineage>
        <taxon>Bacteria</taxon>
        <taxon>Bacillati</taxon>
        <taxon>Bacillota</taxon>
        <taxon>Bacilli</taxon>
        <taxon>Bacillales</taxon>
        <taxon>Fictibacillaceae</taxon>
        <taxon>Fictibacillus</taxon>
    </lineage>
</organism>
<protein>
    <submittedName>
        <fullName evidence="1">Uncharacterized protein</fullName>
    </submittedName>
</protein>
<keyword evidence="2" id="KW-1185">Reference proteome</keyword>
<sequence length="188" mass="20899">MTKLLLIGAGEAHLSVLRSLQSERLQDVDVTLISSSRYSGKDTQLDIVTLCETASVTFIEDTIISFDPLQKMLLSFSGEIHRFDVISFDVGMKISLFKQALVPVDPKGLMLVNDKLQNTEFSFIFGAGRCVSILDVSENSDALLKQGKILCKNIRRYLSGKPLKELNEGSGLSFMDHLRKLLKKQSNS</sequence>
<dbReference type="InterPro" id="IPR036188">
    <property type="entry name" value="FAD/NAD-bd_sf"/>
</dbReference>
<accession>A0ABS2ZAZ7</accession>
<name>A0ABS2ZAZ7_9BACL</name>
<evidence type="ECO:0000313" key="2">
    <source>
        <dbReference type="Proteomes" id="UP001319060"/>
    </source>
</evidence>
<dbReference type="RefSeq" id="WP_188403440.1">
    <property type="nucleotide sequence ID" value="NZ_BMCE01000002.1"/>
</dbReference>
<dbReference type="EMBL" id="JAFHKS010000042">
    <property type="protein sequence ID" value="MBN3544906.1"/>
    <property type="molecule type" value="Genomic_DNA"/>
</dbReference>
<comment type="caution">
    <text evidence="1">The sequence shown here is derived from an EMBL/GenBank/DDBJ whole genome shotgun (WGS) entry which is preliminary data.</text>
</comment>